<accession>A0A818MW38</accession>
<comment type="caution">
    <text evidence="9">The sequence shown here is derived from an EMBL/GenBank/DDBJ whole genome shotgun (WGS) entry which is preliminary data.</text>
</comment>
<dbReference type="Proteomes" id="UP000663865">
    <property type="component" value="Unassembled WGS sequence"/>
</dbReference>
<organism evidence="9 10">
    <name type="scientific">Rotaria socialis</name>
    <dbReference type="NCBI Taxonomy" id="392032"/>
    <lineage>
        <taxon>Eukaryota</taxon>
        <taxon>Metazoa</taxon>
        <taxon>Spiralia</taxon>
        <taxon>Gnathifera</taxon>
        <taxon>Rotifera</taxon>
        <taxon>Eurotatoria</taxon>
        <taxon>Bdelloidea</taxon>
        <taxon>Philodinida</taxon>
        <taxon>Philodinidae</taxon>
        <taxon>Rotaria</taxon>
    </lineage>
</organism>
<dbReference type="InterPro" id="IPR050346">
    <property type="entry name" value="FMO-like"/>
</dbReference>
<dbReference type="FunFam" id="3.50.50.60:FF:000138">
    <property type="entry name" value="Flavin-containing monooxygenase"/>
    <property type="match status" value="1"/>
</dbReference>
<keyword evidence="4 8" id="KW-0274">FAD</keyword>
<reference evidence="9" key="1">
    <citation type="submission" date="2021-02" db="EMBL/GenBank/DDBJ databases">
        <authorList>
            <person name="Nowell W R."/>
        </authorList>
    </citation>
    <scope>NUCLEOTIDE SEQUENCE</scope>
</reference>
<comment type="similarity">
    <text evidence="2 8">Belongs to the FMO family.</text>
</comment>
<evidence type="ECO:0000256" key="1">
    <source>
        <dbReference type="ARBA" id="ARBA00001974"/>
    </source>
</evidence>
<keyword evidence="3 8" id="KW-0285">Flavoprotein</keyword>
<dbReference type="EC" id="1.-.-.-" evidence="8"/>
<dbReference type="GO" id="GO:0050660">
    <property type="term" value="F:flavin adenine dinucleotide binding"/>
    <property type="evidence" value="ECO:0007669"/>
    <property type="project" value="InterPro"/>
</dbReference>
<keyword evidence="6 8" id="KW-0560">Oxidoreductase</keyword>
<evidence type="ECO:0000313" key="9">
    <source>
        <dbReference type="EMBL" id="CAF3594950.1"/>
    </source>
</evidence>
<dbReference type="GO" id="GO:0004499">
    <property type="term" value="F:N,N-dimethylaniline monooxygenase activity"/>
    <property type="evidence" value="ECO:0007669"/>
    <property type="project" value="InterPro"/>
</dbReference>
<evidence type="ECO:0000256" key="7">
    <source>
        <dbReference type="ARBA" id="ARBA00023033"/>
    </source>
</evidence>
<name>A0A818MW38_9BILA</name>
<dbReference type="AlphaFoldDB" id="A0A818MW38"/>
<evidence type="ECO:0000313" key="10">
    <source>
        <dbReference type="Proteomes" id="UP000663865"/>
    </source>
</evidence>
<protein>
    <recommendedName>
        <fullName evidence="8">Flavin-containing monooxygenase</fullName>
        <ecNumber evidence="8">1.-.-.-</ecNumber>
    </recommendedName>
</protein>
<dbReference type="PIRSF" id="PIRSF000332">
    <property type="entry name" value="FMO"/>
    <property type="match status" value="1"/>
</dbReference>
<gene>
    <name evidence="9" type="ORF">KIK155_LOCUS20628</name>
</gene>
<keyword evidence="7 8" id="KW-0503">Monooxygenase</keyword>
<evidence type="ECO:0000256" key="6">
    <source>
        <dbReference type="ARBA" id="ARBA00023002"/>
    </source>
</evidence>
<keyword evidence="5" id="KW-0521">NADP</keyword>
<proteinExistence type="inferred from homology"/>
<dbReference type="InterPro" id="IPR036188">
    <property type="entry name" value="FAD/NAD-bd_sf"/>
</dbReference>
<evidence type="ECO:0000256" key="3">
    <source>
        <dbReference type="ARBA" id="ARBA00022630"/>
    </source>
</evidence>
<dbReference type="Pfam" id="PF00743">
    <property type="entry name" value="FMO-like"/>
    <property type="match status" value="2"/>
</dbReference>
<dbReference type="InterPro" id="IPR020946">
    <property type="entry name" value="Flavin_mOase-like"/>
</dbReference>
<sequence length="359" mass="42168">MRIAICGAGPSGLSQLHAFECVRQNGDPIPDIVCFEKQSDLGGQWNYSWRTGLNEYSEPVHSSMYPNLWTNLPKECSEFVDYSFDEHFETFPGRILHSHDFRSAQPFVGQNVLIIGNGISAEDIALQLYKYGVKSVILSYRTRPKGFKWPDLVQEVPLLVRIDKENVLFKDDSFRKFDAIIFCTGYVYHFPFLDNNLRLKSTNTLYPPDLYKSIVWMHQPRLLYLSMLRLTFSFNVGNVQEWFARDLILGKINLPLSKEEMTSDMKHWQMRAKVVQNFSDYVEFQRDYVQNLVEMIDYPRFNLDEMVRMLLEYGKLRSDNLLTFREQIYVSTVSNTLAKQHHTPWLKEMDDSLENFIKK</sequence>
<comment type="cofactor">
    <cofactor evidence="1 8">
        <name>FAD</name>
        <dbReference type="ChEBI" id="CHEBI:57692"/>
    </cofactor>
</comment>
<dbReference type="Gene3D" id="3.50.50.60">
    <property type="entry name" value="FAD/NAD(P)-binding domain"/>
    <property type="match status" value="2"/>
</dbReference>
<evidence type="ECO:0000256" key="8">
    <source>
        <dbReference type="RuleBase" id="RU361177"/>
    </source>
</evidence>
<dbReference type="SUPFAM" id="SSF51905">
    <property type="entry name" value="FAD/NAD(P)-binding domain"/>
    <property type="match status" value="2"/>
</dbReference>
<dbReference type="EMBL" id="CAJNYV010003655">
    <property type="protein sequence ID" value="CAF3594950.1"/>
    <property type="molecule type" value="Genomic_DNA"/>
</dbReference>
<dbReference type="InterPro" id="IPR000960">
    <property type="entry name" value="Flavin_mOase"/>
</dbReference>
<evidence type="ECO:0000256" key="2">
    <source>
        <dbReference type="ARBA" id="ARBA00009183"/>
    </source>
</evidence>
<dbReference type="PANTHER" id="PTHR23023">
    <property type="entry name" value="DIMETHYLANILINE MONOOXYGENASE"/>
    <property type="match status" value="1"/>
</dbReference>
<dbReference type="GO" id="GO:0050661">
    <property type="term" value="F:NADP binding"/>
    <property type="evidence" value="ECO:0007669"/>
    <property type="project" value="InterPro"/>
</dbReference>
<evidence type="ECO:0000256" key="5">
    <source>
        <dbReference type="ARBA" id="ARBA00022857"/>
    </source>
</evidence>
<evidence type="ECO:0000256" key="4">
    <source>
        <dbReference type="ARBA" id="ARBA00022827"/>
    </source>
</evidence>